<dbReference type="InterPro" id="IPR011009">
    <property type="entry name" value="Kinase-like_dom_sf"/>
</dbReference>
<dbReference type="Gene3D" id="1.25.40.10">
    <property type="entry name" value="Tetratricopeptide repeat domain"/>
    <property type="match status" value="1"/>
</dbReference>
<comment type="caution">
    <text evidence="2">The sequence shown here is derived from an EMBL/GenBank/DDBJ whole genome shotgun (WGS) entry which is preliminary data.</text>
</comment>
<gene>
    <name evidence="2" type="ORF">GCM10011588_09320</name>
</gene>
<feature type="domain" description="Aminoglycoside phosphotransferase" evidence="1">
    <location>
        <begin position="834"/>
        <end position="1058"/>
    </location>
</feature>
<organism evidence="2 3">
    <name type="scientific">Nocardia jinanensis</name>
    <dbReference type="NCBI Taxonomy" id="382504"/>
    <lineage>
        <taxon>Bacteria</taxon>
        <taxon>Bacillati</taxon>
        <taxon>Actinomycetota</taxon>
        <taxon>Actinomycetes</taxon>
        <taxon>Mycobacteriales</taxon>
        <taxon>Nocardiaceae</taxon>
        <taxon>Nocardia</taxon>
    </lineage>
</organism>
<dbReference type="InterPro" id="IPR011990">
    <property type="entry name" value="TPR-like_helical_dom_sf"/>
</dbReference>
<evidence type="ECO:0000259" key="1">
    <source>
        <dbReference type="Pfam" id="PF01636"/>
    </source>
</evidence>
<evidence type="ECO:0000313" key="3">
    <source>
        <dbReference type="Proteomes" id="UP000638263"/>
    </source>
</evidence>
<dbReference type="SUPFAM" id="SSF52540">
    <property type="entry name" value="P-loop containing nucleoside triphosphate hydrolases"/>
    <property type="match status" value="1"/>
</dbReference>
<protein>
    <recommendedName>
        <fullName evidence="1">Aminoglycoside phosphotransferase domain-containing protein</fullName>
    </recommendedName>
</protein>
<dbReference type="AlphaFoldDB" id="A0A917VLD2"/>
<name>A0A917VLD2_9NOCA</name>
<dbReference type="Proteomes" id="UP000638263">
    <property type="component" value="Unassembled WGS sequence"/>
</dbReference>
<dbReference type="Gene3D" id="3.90.1200.10">
    <property type="match status" value="1"/>
</dbReference>
<dbReference type="InterPro" id="IPR052077">
    <property type="entry name" value="CcrZ_PhaseVar_Mediator"/>
</dbReference>
<dbReference type="Pfam" id="PF01636">
    <property type="entry name" value="APH"/>
    <property type="match status" value="1"/>
</dbReference>
<proteinExistence type="predicted"/>
<keyword evidence="3" id="KW-1185">Reference proteome</keyword>
<sequence length="1143" mass="125447">MALTARFQPGSTRRPFVDREIVLSAFDSALAELPDRPRVLLLSGVGGIGKSRLLTELRSRVGARPTALLDFQVPSQRQAAEALVALRIQLGEKRVKFHRFDIACAVLWQRLHPHLRFTGDSLALAEHSEILTEILNDTTGIPVFGTAAKLVETGARRAVRSHRIRHDPVLQELDRMSLAQLEEAVSYLFAQDLSAGTAGRSYVIFFDAYEAMMGGPRQGRSAAMDLWLRDVVAQLDTGLVVIASREPLGWERHDPEWDERTREMRVDDLPMDARYALLDACGVENPAEREVIARSSAGVPFYLHLAIDARGHLDGVGADELVSPEAILDRFLRYVPHDEIRVLELLGVPRTFDHDIFRTITARFDLPGNPVIWNSLIAYSFVYSADGDGDRYQLHQLMIAALRRRLPDDVCAELHSVLHQLWWERAQDAGNRVSAWREAGYHGLRSGALDAVELLGYVDRIVAGGGYQGIDGVISDLERYLRDGGGNVTTMAEISDLATCLEAEGALLLGDAKAADRLTRDIDLARTGPIADRLAVAAGNARRILGETDAALTIYTSVWDGGAGRAQLEAGLWAADLHMCQGRFAQALGLCEELVAAAGDDRELLGDIARLRYLSYRLAFDTETAAHYLVEAEDHYIAAGSIVGQANIVTNRAELLALTDPGAAIAAAGAAIAGQRELGALHELGKSYTALGLAQLALGELDAADRALADGCDVLEQAGYRSGRARADLFRAAVHARRGARSEAIRCVRWAISELEATEVYPGLILVARAVLSLYGWIEPDVSDAAVRALGRIQPPAPDADLDRGAQRLIARVLGIEPDLLYYEAAARTDTAAGYYNHNVRVDGMLGAVNVRIPVAGADVMDLRQWPEALVLRAIEASVVPAPRLRWESRSPKYQIHDYIEGELLDRIAPRGVAVPAHVPTDVGAFFGSLRQVPSDRLPTTPDENRGDPASFARRLSDVSQRVYREARASFGRLYRDLEVPPDPFAGIVDSWTTLQTRPFRLLHSDVHRKNMIIRAGRVVFIDWELALFGDPVYDVATHLHKMGYFPDEREVLLTAWATAEPTAAVGAWATDLQTYLNHERVKSVIVDAVRYTKVLAEGSRGPEEEQALVTSLVGKLTAGRAIWGRTDPVDPAQVEAVMRSWH</sequence>
<evidence type="ECO:0000313" key="2">
    <source>
        <dbReference type="EMBL" id="GGK96992.1"/>
    </source>
</evidence>
<reference evidence="2" key="2">
    <citation type="submission" date="2020-09" db="EMBL/GenBank/DDBJ databases">
        <authorList>
            <person name="Sun Q."/>
            <person name="Zhou Y."/>
        </authorList>
    </citation>
    <scope>NUCLEOTIDE SEQUENCE</scope>
    <source>
        <strain evidence="2">CGMCC 4.3508</strain>
    </source>
</reference>
<dbReference type="PANTHER" id="PTHR40086:SF1">
    <property type="entry name" value="CELL CYCLE REGULATOR CCRZ"/>
    <property type="match status" value="1"/>
</dbReference>
<reference evidence="2" key="1">
    <citation type="journal article" date="2014" name="Int. J. Syst. Evol. Microbiol.">
        <title>Complete genome sequence of Corynebacterium casei LMG S-19264T (=DSM 44701T), isolated from a smear-ripened cheese.</title>
        <authorList>
            <consortium name="US DOE Joint Genome Institute (JGI-PGF)"/>
            <person name="Walter F."/>
            <person name="Albersmeier A."/>
            <person name="Kalinowski J."/>
            <person name="Ruckert C."/>
        </authorList>
    </citation>
    <scope>NUCLEOTIDE SEQUENCE</scope>
    <source>
        <strain evidence="2">CGMCC 4.3508</strain>
    </source>
</reference>
<dbReference type="SUPFAM" id="SSF56112">
    <property type="entry name" value="Protein kinase-like (PK-like)"/>
    <property type="match status" value="1"/>
</dbReference>
<dbReference type="InterPro" id="IPR027417">
    <property type="entry name" value="P-loop_NTPase"/>
</dbReference>
<accession>A0A917VLD2</accession>
<dbReference type="SUPFAM" id="SSF48452">
    <property type="entry name" value="TPR-like"/>
    <property type="match status" value="1"/>
</dbReference>
<dbReference type="InterPro" id="IPR002575">
    <property type="entry name" value="Aminoglycoside_PTrfase"/>
</dbReference>
<dbReference type="RefSeq" id="WP_189094030.1">
    <property type="nucleotide sequence ID" value="NZ_BMMH01000001.1"/>
</dbReference>
<dbReference type="EMBL" id="BMMH01000001">
    <property type="protein sequence ID" value="GGK96992.1"/>
    <property type="molecule type" value="Genomic_DNA"/>
</dbReference>
<dbReference type="PANTHER" id="PTHR40086">
    <property type="entry name" value="PHOSPHOTRANSFERASE YTMP-RELATED"/>
    <property type="match status" value="1"/>
</dbReference>